<feature type="transmembrane region" description="Helical" evidence="2">
    <location>
        <begin position="72"/>
        <end position="97"/>
    </location>
</feature>
<reference evidence="4" key="2">
    <citation type="submission" date="2024-02" db="EMBL/GenBank/DDBJ databases">
        <title>Comparative genomics of Cryptococcus and Kwoniella reveals pathogenesis evolution and contrasting modes of karyotype evolution via chromosome fusion or intercentromeric recombination.</title>
        <authorList>
            <person name="Coelho M.A."/>
            <person name="David-Palma M."/>
            <person name="Shea T."/>
            <person name="Bowers K."/>
            <person name="McGinley-Smith S."/>
            <person name="Mohammad A.W."/>
            <person name="Gnirke A."/>
            <person name="Yurkov A.M."/>
            <person name="Nowrousian M."/>
            <person name="Sun S."/>
            <person name="Cuomo C.A."/>
            <person name="Heitman J."/>
        </authorList>
    </citation>
    <scope>NUCLEOTIDE SEQUENCE</scope>
    <source>
        <strain evidence="4">CBS 10118</strain>
    </source>
</reference>
<name>A0AAJ8K2J7_9TREE</name>
<feature type="transmembrane region" description="Helical" evidence="2">
    <location>
        <begin position="117"/>
        <end position="135"/>
    </location>
</feature>
<keyword evidence="2" id="KW-0472">Membrane</keyword>
<reference evidence="4" key="1">
    <citation type="submission" date="2013-07" db="EMBL/GenBank/DDBJ databases">
        <authorList>
            <consortium name="The Broad Institute Genome Sequencing Platform"/>
            <person name="Cuomo C."/>
            <person name="Litvintseva A."/>
            <person name="Chen Y."/>
            <person name="Heitman J."/>
            <person name="Sun S."/>
            <person name="Springer D."/>
            <person name="Dromer F."/>
            <person name="Young S.K."/>
            <person name="Zeng Q."/>
            <person name="Gargeya S."/>
            <person name="Fitzgerald M."/>
            <person name="Abouelleil A."/>
            <person name="Alvarado L."/>
            <person name="Berlin A.M."/>
            <person name="Chapman S.B."/>
            <person name="Dewar J."/>
            <person name="Goldberg J."/>
            <person name="Griggs A."/>
            <person name="Gujja S."/>
            <person name="Hansen M."/>
            <person name="Howarth C."/>
            <person name="Imamovic A."/>
            <person name="Larimer J."/>
            <person name="McCowan C."/>
            <person name="Murphy C."/>
            <person name="Pearson M."/>
            <person name="Priest M."/>
            <person name="Roberts A."/>
            <person name="Saif S."/>
            <person name="Shea T."/>
            <person name="Sykes S."/>
            <person name="Wortman J."/>
            <person name="Nusbaum C."/>
            <person name="Birren B."/>
        </authorList>
    </citation>
    <scope>NUCLEOTIDE SEQUENCE</scope>
    <source>
        <strain evidence="4">CBS 10118</strain>
    </source>
</reference>
<dbReference type="Pfam" id="PF20152">
    <property type="entry name" value="DUF6534"/>
    <property type="match status" value="1"/>
</dbReference>
<keyword evidence="5" id="KW-1185">Reference proteome</keyword>
<dbReference type="Proteomes" id="UP000092730">
    <property type="component" value="Chromosome 1"/>
</dbReference>
<dbReference type="InterPro" id="IPR045339">
    <property type="entry name" value="DUF6534"/>
</dbReference>
<evidence type="ECO:0000313" key="5">
    <source>
        <dbReference type="Proteomes" id="UP000092730"/>
    </source>
</evidence>
<gene>
    <name evidence="4" type="ORF">I302_101705</name>
</gene>
<feature type="region of interest" description="Disordered" evidence="1">
    <location>
        <begin position="340"/>
        <end position="389"/>
    </location>
</feature>
<dbReference type="GeneID" id="30204780"/>
<evidence type="ECO:0000259" key="3">
    <source>
        <dbReference type="Pfam" id="PF20152"/>
    </source>
</evidence>
<feature type="transmembrane region" description="Helical" evidence="2">
    <location>
        <begin position="230"/>
        <end position="248"/>
    </location>
</feature>
<protein>
    <recommendedName>
        <fullName evidence="3">DUF6534 domain-containing protein</fullName>
    </recommendedName>
</protein>
<feature type="transmembrane region" description="Helical" evidence="2">
    <location>
        <begin position="38"/>
        <end position="60"/>
    </location>
</feature>
<feature type="domain" description="DUF6534" evidence="3">
    <location>
        <begin position="189"/>
        <end position="288"/>
    </location>
</feature>
<evidence type="ECO:0000256" key="2">
    <source>
        <dbReference type="SAM" id="Phobius"/>
    </source>
</evidence>
<feature type="compositionally biased region" description="Polar residues" evidence="1">
    <location>
        <begin position="370"/>
        <end position="382"/>
    </location>
</feature>
<proteinExistence type="predicted"/>
<accession>A0AAJ8K2J7</accession>
<keyword evidence="2" id="KW-1133">Transmembrane helix</keyword>
<evidence type="ECO:0000256" key="1">
    <source>
        <dbReference type="SAM" id="MobiDB-lite"/>
    </source>
</evidence>
<organism evidence="4 5">
    <name type="scientific">Kwoniella bestiolae CBS 10118</name>
    <dbReference type="NCBI Taxonomy" id="1296100"/>
    <lineage>
        <taxon>Eukaryota</taxon>
        <taxon>Fungi</taxon>
        <taxon>Dikarya</taxon>
        <taxon>Basidiomycota</taxon>
        <taxon>Agaricomycotina</taxon>
        <taxon>Tremellomycetes</taxon>
        <taxon>Tremellales</taxon>
        <taxon>Cryptococcaceae</taxon>
        <taxon>Kwoniella</taxon>
    </lineage>
</organism>
<feature type="transmembrane region" description="Helical" evidence="2">
    <location>
        <begin position="180"/>
        <end position="204"/>
    </location>
</feature>
<dbReference type="AlphaFoldDB" id="A0AAJ8K2J7"/>
<dbReference type="KEGG" id="kbi:30204780"/>
<dbReference type="PANTHER" id="PTHR40465">
    <property type="entry name" value="CHROMOSOME 1, WHOLE GENOME SHOTGUN SEQUENCE"/>
    <property type="match status" value="1"/>
</dbReference>
<dbReference type="RefSeq" id="XP_065725417.1">
    <property type="nucleotide sequence ID" value="XM_065869345.1"/>
</dbReference>
<feature type="transmembrane region" description="Helical" evidence="2">
    <location>
        <begin position="268"/>
        <end position="287"/>
    </location>
</feature>
<feature type="transmembrane region" description="Helical" evidence="2">
    <location>
        <begin position="147"/>
        <end position="168"/>
    </location>
</feature>
<dbReference type="PANTHER" id="PTHR40465:SF1">
    <property type="entry name" value="DUF6534 DOMAIN-CONTAINING PROTEIN"/>
    <property type="match status" value="1"/>
</dbReference>
<keyword evidence="2" id="KW-0812">Transmembrane</keyword>
<evidence type="ECO:0000313" key="4">
    <source>
        <dbReference type="EMBL" id="WVW79735.1"/>
    </source>
</evidence>
<sequence length="389" mass="42381">MSSGATGPVLLQLAPRDASSDAMEAGLKAILQPHTGLYLGSIVIGYTTDFLLLGIMLTQLVKWASYATEDRWFIKIIVGWCTLFGILGSIFNLAFVFHVFVKDFGIYSSFSSPDWNSWRPIVASLTSAGVQTFYCDRAYKLSGRNKLLGGVIMLLILTSVTGGIGSKITLQSSASSAATIFIYIYTAGAMAADFIITVSIMWGLSRSKSGFVQTDQIINKLLTISAETQLPPTLLAIAFLIVFAYKSAKAAAHPGQVIIDVTTSLDGFFMMIMPKTYIVGFLAVLNARISLRAVASTNDGSGPQWKQDSYQLRKRTLQDTVKVTTETYVQDERYDIKTRSVGQERYGHNGNAGDLGEEDSIYKGEFPKTPHTSQTGLTTSTDVLIDSRV</sequence>
<dbReference type="EMBL" id="CP144541">
    <property type="protein sequence ID" value="WVW79735.1"/>
    <property type="molecule type" value="Genomic_DNA"/>
</dbReference>